<evidence type="ECO:0000256" key="5">
    <source>
        <dbReference type="SAM" id="Phobius"/>
    </source>
</evidence>
<dbReference type="STRING" id="1754191.A0A1Y1V174"/>
<dbReference type="SUPFAM" id="SSF102462">
    <property type="entry name" value="Peptidyl-tRNA hydrolase II"/>
    <property type="match status" value="1"/>
</dbReference>
<protein>
    <recommendedName>
        <fullName evidence="1">peptidyl-tRNA hydrolase</fullName>
        <ecNumber evidence="1">3.1.1.29</ecNumber>
    </recommendedName>
</protein>
<reference evidence="6 7" key="1">
    <citation type="submission" date="2016-08" db="EMBL/GenBank/DDBJ databases">
        <title>Genomes of anaerobic fungi encode conserved fungal cellulosomes for biomass hydrolysis.</title>
        <authorList>
            <consortium name="DOE Joint Genome Institute"/>
            <person name="Haitjema C.H."/>
            <person name="Gilmore S.P."/>
            <person name="Henske J.K."/>
            <person name="Solomon K.V."/>
            <person name="De Groot R."/>
            <person name="Kuo A."/>
            <person name="Mondo S.J."/>
            <person name="Salamov A.A."/>
            <person name="Labutti K."/>
            <person name="Zhao Z."/>
            <person name="Chiniquy J."/>
            <person name="Barry K."/>
            <person name="Brewer H.M."/>
            <person name="Purvine S.O."/>
            <person name="Wright A.T."/>
            <person name="Boxma B."/>
            <person name="Van Alen T."/>
            <person name="Hackstein J.H."/>
            <person name="Baker S.E."/>
            <person name="Grigoriev I.V."/>
            <person name="O'Malley M.A."/>
        </authorList>
    </citation>
    <scope>NUCLEOTIDE SEQUENCE [LARGE SCALE GENOMIC DNA]</scope>
    <source>
        <strain evidence="7">finn</strain>
    </source>
</reference>
<dbReference type="PANTHER" id="PTHR12649:SF11">
    <property type="entry name" value="PEPTIDYL-TRNA HYDROLASE 2, MITOCHONDRIAL"/>
    <property type="match status" value="1"/>
</dbReference>
<keyword evidence="5" id="KW-1133">Transmembrane helix</keyword>
<reference evidence="6 7" key="2">
    <citation type="submission" date="2016-08" db="EMBL/GenBank/DDBJ databases">
        <title>Pervasive Adenine N6-methylation of Active Genes in Fungi.</title>
        <authorList>
            <consortium name="DOE Joint Genome Institute"/>
            <person name="Mondo S.J."/>
            <person name="Dannebaum R.O."/>
            <person name="Kuo R.C."/>
            <person name="Labutti K."/>
            <person name="Haridas S."/>
            <person name="Kuo A."/>
            <person name="Salamov A."/>
            <person name="Ahrendt S.R."/>
            <person name="Lipzen A."/>
            <person name="Sullivan W."/>
            <person name="Andreopoulos W.B."/>
            <person name="Clum A."/>
            <person name="Lindquist E."/>
            <person name="Daum C."/>
            <person name="Ramamoorthy G.K."/>
            <person name="Gryganskyi A."/>
            <person name="Culley D."/>
            <person name="Magnuson J.K."/>
            <person name="James T.Y."/>
            <person name="O'Malley M.A."/>
            <person name="Stajich J.E."/>
            <person name="Spatafora J.W."/>
            <person name="Visel A."/>
            <person name="Grigoriev I.V."/>
        </authorList>
    </citation>
    <scope>NUCLEOTIDE SEQUENCE [LARGE SCALE GENOMIC DNA]</scope>
    <source>
        <strain evidence="7">finn</strain>
    </source>
</reference>
<keyword evidence="5" id="KW-0472">Membrane</keyword>
<dbReference type="Proteomes" id="UP000193719">
    <property type="component" value="Unassembled WGS sequence"/>
</dbReference>
<dbReference type="NCBIfam" id="TIGR00283">
    <property type="entry name" value="arch_pth2"/>
    <property type="match status" value="1"/>
</dbReference>
<dbReference type="InterPro" id="IPR023476">
    <property type="entry name" value="Pep_tRNA_hydro_II_dom_sf"/>
</dbReference>
<dbReference type="EMBL" id="MCFH01000050">
    <property type="protein sequence ID" value="ORX43768.1"/>
    <property type="molecule type" value="Genomic_DNA"/>
</dbReference>
<name>A0A1Y1V174_9FUNG</name>
<evidence type="ECO:0000313" key="7">
    <source>
        <dbReference type="Proteomes" id="UP000193719"/>
    </source>
</evidence>
<comment type="catalytic activity">
    <reaction evidence="4">
        <text>an N-acyl-L-alpha-aminoacyl-tRNA + H2O = an N-acyl-L-amino acid + a tRNA + H(+)</text>
        <dbReference type="Rhea" id="RHEA:54448"/>
        <dbReference type="Rhea" id="RHEA-COMP:10123"/>
        <dbReference type="Rhea" id="RHEA-COMP:13883"/>
        <dbReference type="ChEBI" id="CHEBI:15377"/>
        <dbReference type="ChEBI" id="CHEBI:15378"/>
        <dbReference type="ChEBI" id="CHEBI:59874"/>
        <dbReference type="ChEBI" id="CHEBI:78442"/>
        <dbReference type="ChEBI" id="CHEBI:138191"/>
        <dbReference type="EC" id="3.1.1.29"/>
    </reaction>
</comment>
<dbReference type="EC" id="3.1.1.29" evidence="1"/>
<dbReference type="Gene3D" id="3.40.1490.10">
    <property type="entry name" value="Bit1"/>
    <property type="match status" value="1"/>
</dbReference>
<dbReference type="CDD" id="cd02430">
    <property type="entry name" value="PTH2"/>
    <property type="match status" value="1"/>
</dbReference>
<feature type="transmembrane region" description="Helical" evidence="5">
    <location>
        <begin position="6"/>
        <end position="26"/>
    </location>
</feature>
<dbReference type="GO" id="GO:0005829">
    <property type="term" value="C:cytosol"/>
    <property type="evidence" value="ECO:0007669"/>
    <property type="project" value="TreeGrafter"/>
</dbReference>
<proteinExistence type="inferred from homology"/>
<keyword evidence="2" id="KW-0378">Hydrolase</keyword>
<comment type="caution">
    <text evidence="6">The sequence shown here is derived from an EMBL/GenBank/DDBJ whole genome shotgun (WGS) entry which is preliminary data.</text>
</comment>
<evidence type="ECO:0000256" key="3">
    <source>
        <dbReference type="ARBA" id="ARBA00038050"/>
    </source>
</evidence>
<dbReference type="AlphaFoldDB" id="A0A1Y1V174"/>
<comment type="similarity">
    <text evidence="3">Belongs to the PTH2 family.</text>
</comment>
<gene>
    <name evidence="6" type="ORF">BCR36DRAFT_335478</name>
</gene>
<dbReference type="PANTHER" id="PTHR12649">
    <property type="entry name" value="PEPTIDYL-TRNA HYDROLASE 2"/>
    <property type="match status" value="1"/>
</dbReference>
<evidence type="ECO:0000313" key="6">
    <source>
        <dbReference type="EMBL" id="ORX43768.1"/>
    </source>
</evidence>
<dbReference type="OrthoDB" id="1733656at2759"/>
<dbReference type="GO" id="GO:0004045">
    <property type="term" value="F:peptidyl-tRNA hydrolase activity"/>
    <property type="evidence" value="ECO:0007669"/>
    <property type="project" value="UniProtKB-EC"/>
</dbReference>
<organism evidence="6 7">
    <name type="scientific">Piromyces finnis</name>
    <dbReference type="NCBI Taxonomy" id="1754191"/>
    <lineage>
        <taxon>Eukaryota</taxon>
        <taxon>Fungi</taxon>
        <taxon>Fungi incertae sedis</taxon>
        <taxon>Chytridiomycota</taxon>
        <taxon>Chytridiomycota incertae sedis</taxon>
        <taxon>Neocallimastigomycetes</taxon>
        <taxon>Neocallimastigales</taxon>
        <taxon>Neocallimastigaceae</taxon>
        <taxon>Piromyces</taxon>
    </lineage>
</organism>
<keyword evidence="5" id="KW-0812">Transmembrane</keyword>
<sequence>MDKEQTYSVLKLVASMALSVALSILIKKKTEISTNDTPKDVDFIHNYTEAEPNSEDLIMALIVRMDLKMTKGKATAQCCHAAVALNSIVNEDILNQWKNNGQPKYILKCQSQEDLHNIAKEARKSNIQAYIIRDAGRTQIPSGSETVLGIGPAKKSIIDEITKGLQKY</sequence>
<evidence type="ECO:0000256" key="2">
    <source>
        <dbReference type="ARBA" id="ARBA00022801"/>
    </source>
</evidence>
<accession>A0A1Y1V174</accession>
<dbReference type="InterPro" id="IPR002833">
    <property type="entry name" value="PTH2"/>
</dbReference>
<dbReference type="Pfam" id="PF01981">
    <property type="entry name" value="PTH2"/>
    <property type="match status" value="1"/>
</dbReference>
<evidence type="ECO:0000256" key="1">
    <source>
        <dbReference type="ARBA" id="ARBA00013260"/>
    </source>
</evidence>
<evidence type="ECO:0000256" key="4">
    <source>
        <dbReference type="ARBA" id="ARBA00048707"/>
    </source>
</evidence>
<dbReference type="FunFam" id="3.40.1490.10:FF:000001">
    <property type="entry name" value="Peptidyl-tRNA hydrolase 2"/>
    <property type="match status" value="1"/>
</dbReference>
<keyword evidence="7" id="KW-1185">Reference proteome</keyword>